<evidence type="ECO:0000313" key="7">
    <source>
        <dbReference type="EMBL" id="PMS21400.1"/>
    </source>
</evidence>
<dbReference type="InterPro" id="IPR004603">
    <property type="entry name" value="DNA_mismatch_endonuc_vsr"/>
</dbReference>
<dbReference type="NCBIfam" id="TIGR00632">
    <property type="entry name" value="vsr"/>
    <property type="match status" value="1"/>
</dbReference>
<organism evidence="7 8">
    <name type="scientific">Trinickia soli</name>
    <dbReference type="NCBI Taxonomy" id="380675"/>
    <lineage>
        <taxon>Bacteria</taxon>
        <taxon>Pseudomonadati</taxon>
        <taxon>Pseudomonadota</taxon>
        <taxon>Betaproteobacteria</taxon>
        <taxon>Burkholderiales</taxon>
        <taxon>Burkholderiaceae</taxon>
        <taxon>Trinickia</taxon>
    </lineage>
</organism>
<keyword evidence="5" id="KW-0234">DNA repair</keyword>
<dbReference type="SUPFAM" id="SSF52980">
    <property type="entry name" value="Restriction endonuclease-like"/>
    <property type="match status" value="1"/>
</dbReference>
<keyword evidence="1" id="KW-0540">Nuclease</keyword>
<dbReference type="AlphaFoldDB" id="A0A2N7VW70"/>
<dbReference type="Gene3D" id="3.40.960.10">
    <property type="entry name" value="VSR Endonuclease"/>
    <property type="match status" value="1"/>
</dbReference>
<dbReference type="Pfam" id="PF03852">
    <property type="entry name" value="Vsr"/>
    <property type="match status" value="1"/>
</dbReference>
<dbReference type="RefSeq" id="WP_102611267.1">
    <property type="nucleotide sequence ID" value="NZ_CADIKD010000012.1"/>
</dbReference>
<evidence type="ECO:0000256" key="2">
    <source>
        <dbReference type="ARBA" id="ARBA00022759"/>
    </source>
</evidence>
<evidence type="ECO:0000256" key="4">
    <source>
        <dbReference type="ARBA" id="ARBA00022801"/>
    </source>
</evidence>
<sequence length="153" mass="17477">MTKKATSNESEASASTDVLTPAQRAFCMSHNRGKDTKPEILLRSACHALGLRHRLKANIPGRPDFVYMSSKVAVFVDGCFWHACPVHYQAPKTRAEFWNEKRQRNRARDEAVNAQLIARGWIPLRVWEHDVKADVEAVACHIAELVRERSRER</sequence>
<comment type="similarity">
    <text evidence="6">Belongs to the Vsr family.</text>
</comment>
<evidence type="ECO:0000256" key="1">
    <source>
        <dbReference type="ARBA" id="ARBA00022722"/>
    </source>
</evidence>
<dbReference type="Proteomes" id="UP000235347">
    <property type="component" value="Unassembled WGS sequence"/>
</dbReference>
<gene>
    <name evidence="7" type="ORF">C0Z19_18395</name>
</gene>
<reference evidence="7 8" key="1">
    <citation type="submission" date="2018-01" db="EMBL/GenBank/DDBJ databases">
        <title>Whole genome analyses suggest that Burkholderia sensu lato contains two further novel genera in the rhizoxinica-symbiotica group Mycetohabitans gen. nov., and Trinickia gen. nov.: implications for the evolution of diazotrophy and nodulation in the Burkholderiaceae.</title>
        <authorList>
            <person name="Estrada-de los Santos P."/>
            <person name="Palmer M."/>
            <person name="Chavez-Ramirez B."/>
            <person name="Beukes C."/>
            <person name="Steenkamp E.T."/>
            <person name="Hirsch A.M."/>
            <person name="Manyaka P."/>
            <person name="Maluk M."/>
            <person name="Lafos M."/>
            <person name="Crook M."/>
            <person name="Gross E."/>
            <person name="Simon M.F."/>
            <person name="Bueno dos Reis Junior F."/>
            <person name="Poole P.S."/>
            <person name="Venter S.N."/>
            <person name="James E.K."/>
        </authorList>
    </citation>
    <scope>NUCLEOTIDE SEQUENCE [LARGE SCALE GENOMIC DNA]</scope>
    <source>
        <strain evidence="7 8">GP25-8</strain>
    </source>
</reference>
<keyword evidence="2 7" id="KW-0255">Endonuclease</keyword>
<dbReference type="GO" id="GO:0006298">
    <property type="term" value="P:mismatch repair"/>
    <property type="evidence" value="ECO:0007669"/>
    <property type="project" value="InterPro"/>
</dbReference>
<keyword evidence="8" id="KW-1185">Reference proteome</keyword>
<evidence type="ECO:0000313" key="8">
    <source>
        <dbReference type="Proteomes" id="UP000235347"/>
    </source>
</evidence>
<protein>
    <submittedName>
        <fullName evidence="7">Very short patch repair endonuclease</fullName>
    </submittedName>
</protein>
<dbReference type="EMBL" id="PNYB01000016">
    <property type="protein sequence ID" value="PMS21400.1"/>
    <property type="molecule type" value="Genomic_DNA"/>
</dbReference>
<proteinExistence type="inferred from homology"/>
<keyword evidence="3" id="KW-0227">DNA damage</keyword>
<accession>A0A2N7VW70</accession>
<dbReference type="CDD" id="cd00221">
    <property type="entry name" value="Vsr"/>
    <property type="match status" value="1"/>
</dbReference>
<dbReference type="InterPro" id="IPR011335">
    <property type="entry name" value="Restrct_endonuc-II-like"/>
</dbReference>
<dbReference type="GO" id="GO:0004519">
    <property type="term" value="F:endonuclease activity"/>
    <property type="evidence" value="ECO:0007669"/>
    <property type="project" value="UniProtKB-KW"/>
</dbReference>
<keyword evidence="4" id="KW-0378">Hydrolase</keyword>
<name>A0A2N7VW70_9BURK</name>
<evidence type="ECO:0000256" key="5">
    <source>
        <dbReference type="ARBA" id="ARBA00023204"/>
    </source>
</evidence>
<evidence type="ECO:0000256" key="6">
    <source>
        <dbReference type="ARBA" id="ARBA00029466"/>
    </source>
</evidence>
<evidence type="ECO:0000256" key="3">
    <source>
        <dbReference type="ARBA" id="ARBA00022763"/>
    </source>
</evidence>
<comment type="caution">
    <text evidence="7">The sequence shown here is derived from an EMBL/GenBank/DDBJ whole genome shotgun (WGS) entry which is preliminary data.</text>
</comment>
<dbReference type="GO" id="GO:0016787">
    <property type="term" value="F:hydrolase activity"/>
    <property type="evidence" value="ECO:0007669"/>
    <property type="project" value="UniProtKB-KW"/>
</dbReference>